<feature type="transmembrane region" description="Helical" evidence="1">
    <location>
        <begin position="72"/>
        <end position="93"/>
    </location>
</feature>
<protein>
    <submittedName>
        <fullName evidence="2">Uncharacterized protein</fullName>
    </submittedName>
</protein>
<evidence type="ECO:0000313" key="3">
    <source>
        <dbReference type="Proteomes" id="UP000886861"/>
    </source>
</evidence>
<reference evidence="2" key="2">
    <citation type="journal article" date="2021" name="PeerJ">
        <title>Extensive microbial diversity within the chicken gut microbiome revealed by metagenomics and culture.</title>
        <authorList>
            <person name="Gilroy R."/>
            <person name="Ravi A."/>
            <person name="Getino M."/>
            <person name="Pursley I."/>
            <person name="Horton D.L."/>
            <person name="Alikhan N.F."/>
            <person name="Baker D."/>
            <person name="Gharbi K."/>
            <person name="Hall N."/>
            <person name="Watson M."/>
            <person name="Adriaenssens E.M."/>
            <person name="Foster-Nyarko E."/>
            <person name="Jarju S."/>
            <person name="Secka A."/>
            <person name="Antonio M."/>
            <person name="Oren A."/>
            <person name="Chaudhuri R.R."/>
            <person name="La Ragione R."/>
            <person name="Hildebrand F."/>
            <person name="Pallen M.J."/>
        </authorList>
    </citation>
    <scope>NUCLEOTIDE SEQUENCE</scope>
    <source>
        <strain evidence="2">CHK186-9395</strain>
    </source>
</reference>
<keyword evidence="1" id="KW-0472">Membrane</keyword>
<proteinExistence type="predicted"/>
<comment type="caution">
    <text evidence="2">The sequence shown here is derived from an EMBL/GenBank/DDBJ whole genome shotgun (WGS) entry which is preliminary data.</text>
</comment>
<evidence type="ECO:0000313" key="2">
    <source>
        <dbReference type="EMBL" id="HIV01759.1"/>
    </source>
</evidence>
<gene>
    <name evidence="2" type="ORF">IAA62_04325</name>
</gene>
<accession>A0A9D1NFK2</accession>
<organism evidence="2 3">
    <name type="scientific">Candidatus Caccopulliclostridium gallistercoris</name>
    <dbReference type="NCBI Taxonomy" id="2840719"/>
    <lineage>
        <taxon>Bacteria</taxon>
        <taxon>Bacillati</taxon>
        <taxon>Bacillota</taxon>
        <taxon>Clostridia</taxon>
        <taxon>Candidatus Caccopulliclostridium</taxon>
    </lineage>
</organism>
<dbReference type="EMBL" id="DVOJ01000015">
    <property type="protein sequence ID" value="HIV01759.1"/>
    <property type="molecule type" value="Genomic_DNA"/>
</dbReference>
<reference evidence="2" key="1">
    <citation type="submission" date="2020-10" db="EMBL/GenBank/DDBJ databases">
        <authorList>
            <person name="Gilroy R."/>
        </authorList>
    </citation>
    <scope>NUCLEOTIDE SEQUENCE</scope>
    <source>
        <strain evidence="2">CHK186-9395</strain>
    </source>
</reference>
<name>A0A9D1NFK2_9FIRM</name>
<keyword evidence="1" id="KW-1133">Transmembrane helix</keyword>
<keyword evidence="1" id="KW-0812">Transmembrane</keyword>
<dbReference type="Proteomes" id="UP000886861">
    <property type="component" value="Unassembled WGS sequence"/>
</dbReference>
<evidence type="ECO:0000256" key="1">
    <source>
        <dbReference type="SAM" id="Phobius"/>
    </source>
</evidence>
<dbReference type="AlphaFoldDB" id="A0A9D1NFK2"/>
<sequence length="147" mass="17270">MNKEEELISKAKESDTIYIFPIRYNSNTNECLFSEDSIEFYKYAREQNKKIQFIESNPDIIALHDASIWLPVLYLAETFLLPVVINLISNFIYDKIGKKDKTKQNINLKIKVKNKGKIKELNYNGSVESFEKTFKDVNKLFNEDEDD</sequence>